<dbReference type="Proteomes" id="UP000799755">
    <property type="component" value="Unassembled WGS sequence"/>
</dbReference>
<evidence type="ECO:0000313" key="2">
    <source>
        <dbReference type="Proteomes" id="UP000799755"/>
    </source>
</evidence>
<sequence length="152" mass="16542">MFKKLFGEHGAKNVVTLFHKPSSQPSTRVLTLLKQANAQSVAHATEDQASSHQAQSKLERAEFTLDVTEAPPTADQLKNILEYLGSPLSGAAGKVIRGAVDESDAMRKLKEDADAFQRPLVVDWHQGKAVVGENESEILALLRSIPKEVDKA</sequence>
<dbReference type="EMBL" id="MU003527">
    <property type="protein sequence ID" value="KAF2465881.1"/>
    <property type="molecule type" value="Genomic_DNA"/>
</dbReference>
<accession>A0ACB6QG65</accession>
<proteinExistence type="predicted"/>
<reference evidence="1" key="1">
    <citation type="journal article" date="2020" name="Stud. Mycol.">
        <title>101 Dothideomycetes genomes: a test case for predicting lifestyles and emergence of pathogens.</title>
        <authorList>
            <person name="Haridas S."/>
            <person name="Albert R."/>
            <person name="Binder M."/>
            <person name="Bloem J."/>
            <person name="Labutti K."/>
            <person name="Salamov A."/>
            <person name="Andreopoulos B."/>
            <person name="Baker S."/>
            <person name="Barry K."/>
            <person name="Bills G."/>
            <person name="Bluhm B."/>
            <person name="Cannon C."/>
            <person name="Castanera R."/>
            <person name="Culley D."/>
            <person name="Daum C."/>
            <person name="Ezra D."/>
            <person name="Gonzalez J."/>
            <person name="Henrissat B."/>
            <person name="Kuo A."/>
            <person name="Liang C."/>
            <person name="Lipzen A."/>
            <person name="Lutzoni F."/>
            <person name="Magnuson J."/>
            <person name="Mondo S."/>
            <person name="Nolan M."/>
            <person name="Ohm R."/>
            <person name="Pangilinan J."/>
            <person name="Park H.-J."/>
            <person name="Ramirez L."/>
            <person name="Alfaro M."/>
            <person name="Sun H."/>
            <person name="Tritt A."/>
            <person name="Yoshinaga Y."/>
            <person name="Zwiers L.-H."/>
            <person name="Turgeon B."/>
            <person name="Goodwin S."/>
            <person name="Spatafora J."/>
            <person name="Crous P."/>
            <person name="Grigoriev I."/>
        </authorList>
    </citation>
    <scope>NUCLEOTIDE SEQUENCE</scope>
    <source>
        <strain evidence="1">ATCC 200398</strain>
    </source>
</reference>
<gene>
    <name evidence="1" type="ORF">BDR25DRAFT_306384</name>
</gene>
<protein>
    <submittedName>
        <fullName evidence="1">Uncharacterized protein</fullName>
    </submittedName>
</protein>
<organism evidence="1 2">
    <name type="scientific">Lindgomyces ingoldianus</name>
    <dbReference type="NCBI Taxonomy" id="673940"/>
    <lineage>
        <taxon>Eukaryota</taxon>
        <taxon>Fungi</taxon>
        <taxon>Dikarya</taxon>
        <taxon>Ascomycota</taxon>
        <taxon>Pezizomycotina</taxon>
        <taxon>Dothideomycetes</taxon>
        <taxon>Pleosporomycetidae</taxon>
        <taxon>Pleosporales</taxon>
        <taxon>Lindgomycetaceae</taxon>
        <taxon>Lindgomyces</taxon>
    </lineage>
</organism>
<keyword evidence="2" id="KW-1185">Reference proteome</keyword>
<comment type="caution">
    <text evidence="1">The sequence shown here is derived from an EMBL/GenBank/DDBJ whole genome shotgun (WGS) entry which is preliminary data.</text>
</comment>
<evidence type="ECO:0000313" key="1">
    <source>
        <dbReference type="EMBL" id="KAF2465881.1"/>
    </source>
</evidence>
<name>A0ACB6QG65_9PLEO</name>